<dbReference type="PANTHER" id="PTHR40690:SF1">
    <property type="entry name" value="DUF1611 DOMAIN-CONTAINING PROTEIN"/>
    <property type="match status" value="1"/>
</dbReference>
<dbReference type="InterPro" id="IPR027417">
    <property type="entry name" value="P-loop_NTPase"/>
</dbReference>
<evidence type="ECO:0000259" key="1">
    <source>
        <dbReference type="Pfam" id="PF07755"/>
    </source>
</evidence>
<gene>
    <name evidence="2" type="ORF">GCM10025864_04260</name>
</gene>
<organism evidence="2 3">
    <name type="scientific">Luteimicrobium album</name>
    <dbReference type="NCBI Taxonomy" id="1054550"/>
    <lineage>
        <taxon>Bacteria</taxon>
        <taxon>Bacillati</taxon>
        <taxon>Actinomycetota</taxon>
        <taxon>Actinomycetes</taxon>
        <taxon>Micrococcales</taxon>
        <taxon>Luteimicrobium</taxon>
    </lineage>
</organism>
<evidence type="ECO:0000313" key="3">
    <source>
        <dbReference type="Proteomes" id="UP001157091"/>
    </source>
</evidence>
<dbReference type="InterPro" id="IPR011669">
    <property type="entry name" value="DgcN-like"/>
</dbReference>
<name>A0ABQ6HXH6_9MICO</name>
<sequence length="95" mass="10028">MPTVQSEIALIEAFADTRVIGVTLNHEHMDDAEVGAAIDELELDLGLPVTDPLTRPLDRLVDMVLLAFPALSRSVEAAAEAGALVAEQPLAPSGR</sequence>
<comment type="caution">
    <text evidence="2">The sequence shown here is derived from an EMBL/GenBank/DDBJ whole genome shotgun (WGS) entry which is preliminary data.</text>
</comment>
<dbReference type="Gene3D" id="3.40.50.300">
    <property type="entry name" value="P-loop containing nucleotide triphosphate hydrolases"/>
    <property type="match status" value="1"/>
</dbReference>
<dbReference type="PANTHER" id="PTHR40690">
    <property type="entry name" value="GLL3100 PROTEIN"/>
    <property type="match status" value="1"/>
</dbReference>
<proteinExistence type="predicted"/>
<dbReference type="InterPro" id="IPR035086">
    <property type="entry name" value="DgcN-like_C"/>
</dbReference>
<dbReference type="EMBL" id="BSUK01000001">
    <property type="protein sequence ID" value="GMA22667.1"/>
    <property type="molecule type" value="Genomic_DNA"/>
</dbReference>
<protein>
    <recommendedName>
        <fullName evidence="1">D-glutamate N-acetyltransferase-like C-terminal domain-containing protein</fullName>
    </recommendedName>
</protein>
<accession>A0ABQ6HXH6</accession>
<keyword evidence="3" id="KW-1185">Reference proteome</keyword>
<dbReference type="Proteomes" id="UP001157091">
    <property type="component" value="Unassembled WGS sequence"/>
</dbReference>
<evidence type="ECO:0000313" key="2">
    <source>
        <dbReference type="EMBL" id="GMA22667.1"/>
    </source>
</evidence>
<dbReference type="Pfam" id="PF07755">
    <property type="entry name" value="DUF1611"/>
    <property type="match status" value="1"/>
</dbReference>
<feature type="domain" description="D-glutamate N-acetyltransferase-like C-terminal" evidence="1">
    <location>
        <begin position="1"/>
        <end position="61"/>
    </location>
</feature>
<reference evidence="3" key="1">
    <citation type="journal article" date="2019" name="Int. J. Syst. Evol. Microbiol.">
        <title>The Global Catalogue of Microorganisms (GCM) 10K type strain sequencing project: providing services to taxonomists for standard genome sequencing and annotation.</title>
        <authorList>
            <consortium name="The Broad Institute Genomics Platform"/>
            <consortium name="The Broad Institute Genome Sequencing Center for Infectious Disease"/>
            <person name="Wu L."/>
            <person name="Ma J."/>
        </authorList>
    </citation>
    <scope>NUCLEOTIDE SEQUENCE [LARGE SCALE GENOMIC DNA]</scope>
    <source>
        <strain evidence="3">NBRC 106348</strain>
    </source>
</reference>
<dbReference type="SUPFAM" id="SSF52540">
    <property type="entry name" value="P-loop containing nucleoside triphosphate hydrolases"/>
    <property type="match status" value="1"/>
</dbReference>